<reference evidence="7 8" key="1">
    <citation type="journal article" date="2010" name="Science">
        <title>Genomic comparison of the ants Camponotus floridanus and Harpegnathos saltator.</title>
        <authorList>
            <person name="Bonasio R."/>
            <person name="Zhang G."/>
            <person name="Ye C."/>
            <person name="Mutti N.S."/>
            <person name="Fang X."/>
            <person name="Qin N."/>
            <person name="Donahue G."/>
            <person name="Yang P."/>
            <person name="Li Q."/>
            <person name="Li C."/>
            <person name="Zhang P."/>
            <person name="Huang Z."/>
            <person name="Berger S.L."/>
            <person name="Reinberg D."/>
            <person name="Wang J."/>
            <person name="Liebig J."/>
        </authorList>
    </citation>
    <scope>NUCLEOTIDE SEQUENCE [LARGE SCALE GENOMIC DNA]</scope>
    <source>
        <strain evidence="8">C129</strain>
    </source>
</reference>
<dbReference type="SMART" id="SM00355">
    <property type="entry name" value="ZnF_C2H2"/>
    <property type="match status" value="5"/>
</dbReference>
<protein>
    <submittedName>
        <fullName evidence="7">Zinc finger protein 277</fullName>
    </submittedName>
</protein>
<dbReference type="FunCoup" id="E2A3B2">
    <property type="interactions" value="1423"/>
</dbReference>
<dbReference type="InterPro" id="IPR036236">
    <property type="entry name" value="Znf_C2H2_sf"/>
</dbReference>
<dbReference type="PROSITE" id="PS00028">
    <property type="entry name" value="ZINC_FINGER_C2H2_1"/>
    <property type="match status" value="1"/>
</dbReference>
<dbReference type="EMBL" id="GL436354">
    <property type="protein sequence ID" value="EFN72084.1"/>
    <property type="molecule type" value="Genomic_DNA"/>
</dbReference>
<dbReference type="InterPro" id="IPR041661">
    <property type="entry name" value="ZN622/Rei1/Reh1_Znf-C2H2"/>
</dbReference>
<dbReference type="PANTHER" id="PTHR13267">
    <property type="entry name" value="ZINC FINGER PROTEIN 277"/>
    <property type="match status" value="1"/>
</dbReference>
<evidence type="ECO:0000256" key="3">
    <source>
        <dbReference type="ARBA" id="ARBA00022833"/>
    </source>
</evidence>
<keyword evidence="8" id="KW-1185">Reference proteome</keyword>
<evidence type="ECO:0000256" key="5">
    <source>
        <dbReference type="PROSITE-ProRule" id="PRU00042"/>
    </source>
</evidence>
<dbReference type="SUPFAM" id="SSF57667">
    <property type="entry name" value="beta-beta-alpha zinc fingers"/>
    <property type="match status" value="2"/>
</dbReference>
<name>E2A3B2_CAMFO</name>
<evidence type="ECO:0000256" key="1">
    <source>
        <dbReference type="ARBA" id="ARBA00022723"/>
    </source>
</evidence>
<dbReference type="STRING" id="104421.E2A3B2"/>
<gene>
    <name evidence="7" type="ORF">EAG_06146</name>
</gene>
<dbReference type="Proteomes" id="UP000000311">
    <property type="component" value="Unassembled WGS sequence"/>
</dbReference>
<dbReference type="PROSITE" id="PS50157">
    <property type="entry name" value="ZINC_FINGER_C2H2_2"/>
    <property type="match status" value="1"/>
</dbReference>
<dbReference type="AlphaFoldDB" id="E2A3B2"/>
<keyword evidence="3" id="KW-0862">Zinc</keyword>
<evidence type="ECO:0000313" key="7">
    <source>
        <dbReference type="EMBL" id="EFN72084.1"/>
    </source>
</evidence>
<dbReference type="Pfam" id="PF12756">
    <property type="entry name" value="zf-C2H2_2"/>
    <property type="match status" value="2"/>
</dbReference>
<evidence type="ECO:0000256" key="4">
    <source>
        <dbReference type="ARBA" id="ARBA00034119"/>
    </source>
</evidence>
<keyword evidence="1" id="KW-0479">Metal-binding</keyword>
<dbReference type="InterPro" id="IPR013087">
    <property type="entry name" value="Znf_C2H2_type"/>
</dbReference>
<feature type="domain" description="C2H2-type" evidence="6">
    <location>
        <begin position="185"/>
        <end position="214"/>
    </location>
</feature>
<dbReference type="InParanoid" id="E2A3B2"/>
<sequence length="392" mass="46080">MYKSQFVGLDDKPCDTKCLLCDCIFVLPTNETDFLTHLFKSHRLVIADVTKIASLKSYIHYWSVKFKEAPLTAYCTTLLMNCTPDGQPSKNEHYFLLSDCLSEDKTLRNEIHQAKLELALAQQEDERADKSFKRGCMFCRTEFCGSRITYIKHLFQKHNLYLGKPENLVFVDELLDKIQNNIENLICIYCEKIFKDRTVLKEHMRKKFHKCINPHNKMYDKFYINNYLESGIIWKQGQPNSGKNLDLGDSSSENEDEETSWSDWSGESIEIICLLCNYGNNEFVYTLRHMKEVHNFDFEETVKDLTFYQKVKVVNYIKRQIQLEQCIFCEAKSDNVLEHMKTQQHCKISAEKVWNQPEYYFPMSENDSFLYNLDATSKSDEENDSESLTEAM</sequence>
<evidence type="ECO:0000259" key="6">
    <source>
        <dbReference type="PROSITE" id="PS50157"/>
    </source>
</evidence>
<organism evidence="8">
    <name type="scientific">Camponotus floridanus</name>
    <name type="common">Florida carpenter ant</name>
    <dbReference type="NCBI Taxonomy" id="104421"/>
    <lineage>
        <taxon>Eukaryota</taxon>
        <taxon>Metazoa</taxon>
        <taxon>Ecdysozoa</taxon>
        <taxon>Arthropoda</taxon>
        <taxon>Hexapoda</taxon>
        <taxon>Insecta</taxon>
        <taxon>Pterygota</taxon>
        <taxon>Neoptera</taxon>
        <taxon>Endopterygota</taxon>
        <taxon>Hymenoptera</taxon>
        <taxon>Apocrita</taxon>
        <taxon>Aculeata</taxon>
        <taxon>Formicoidea</taxon>
        <taxon>Formicidae</taxon>
        <taxon>Formicinae</taxon>
        <taxon>Camponotus</taxon>
    </lineage>
</organism>
<dbReference type="OrthoDB" id="278606at2759"/>
<evidence type="ECO:0000313" key="8">
    <source>
        <dbReference type="Proteomes" id="UP000000311"/>
    </source>
</evidence>
<accession>E2A3B2</accession>
<dbReference type="InterPro" id="IPR040048">
    <property type="entry name" value="ZNF277"/>
</dbReference>
<proteinExistence type="inferred from homology"/>
<evidence type="ECO:0000256" key="2">
    <source>
        <dbReference type="ARBA" id="ARBA00022771"/>
    </source>
</evidence>
<dbReference type="GO" id="GO:0008270">
    <property type="term" value="F:zinc ion binding"/>
    <property type="evidence" value="ECO:0007669"/>
    <property type="project" value="UniProtKB-KW"/>
</dbReference>
<dbReference type="PANTHER" id="PTHR13267:SF3">
    <property type="entry name" value="ZINC FINGER PROTEIN 277"/>
    <property type="match status" value="1"/>
</dbReference>
<dbReference type="OMA" id="WDKPEFF"/>
<keyword evidence="2 5" id="KW-0863">Zinc-finger</keyword>
<comment type="similarity">
    <text evidence="4">Belongs to the ZNF277 family.</text>
</comment>